<keyword evidence="8" id="KW-1185">Reference proteome</keyword>
<dbReference type="PANTHER" id="PTHR43289">
    <property type="entry name" value="MITOGEN-ACTIVATED PROTEIN KINASE KINASE KINASE 20-RELATED"/>
    <property type="match status" value="1"/>
</dbReference>
<evidence type="ECO:0000256" key="4">
    <source>
        <dbReference type="ARBA" id="ARBA00022777"/>
    </source>
</evidence>
<evidence type="ECO:0000259" key="6">
    <source>
        <dbReference type="PROSITE" id="PS50011"/>
    </source>
</evidence>
<keyword evidence="3" id="KW-0547">Nucleotide-binding</keyword>
<proteinExistence type="predicted"/>
<feature type="domain" description="Protein kinase" evidence="6">
    <location>
        <begin position="53"/>
        <end position="308"/>
    </location>
</feature>
<evidence type="ECO:0000313" key="7">
    <source>
        <dbReference type="EMBL" id="BDI31517.1"/>
    </source>
</evidence>
<dbReference type="InterPro" id="IPR000719">
    <property type="entry name" value="Prot_kinase_dom"/>
</dbReference>
<dbReference type="SMART" id="SM00220">
    <property type="entry name" value="S_TKc"/>
    <property type="match status" value="1"/>
</dbReference>
<dbReference type="EMBL" id="AP025739">
    <property type="protein sequence ID" value="BDI31517.1"/>
    <property type="molecule type" value="Genomic_DNA"/>
</dbReference>
<keyword evidence="4" id="KW-0418">Kinase</keyword>
<dbReference type="InterPro" id="IPR011009">
    <property type="entry name" value="Kinase-like_dom_sf"/>
</dbReference>
<dbReference type="InterPro" id="IPR017441">
    <property type="entry name" value="Protein_kinase_ATP_BS"/>
</dbReference>
<dbReference type="Gene3D" id="3.30.200.20">
    <property type="entry name" value="Phosphorylase Kinase, domain 1"/>
    <property type="match status" value="1"/>
</dbReference>
<dbReference type="PANTHER" id="PTHR43289:SF6">
    <property type="entry name" value="SERINE_THREONINE-PROTEIN KINASE NEKL-3"/>
    <property type="match status" value="1"/>
</dbReference>
<dbReference type="Gene3D" id="1.10.510.10">
    <property type="entry name" value="Transferase(Phosphotransferase) domain 1"/>
    <property type="match status" value="1"/>
</dbReference>
<evidence type="ECO:0000313" key="8">
    <source>
        <dbReference type="Proteomes" id="UP000287394"/>
    </source>
</evidence>
<keyword evidence="2" id="KW-0808">Transferase</keyword>
<keyword evidence="5" id="KW-0067">ATP-binding</keyword>
<accession>A0A402D620</accession>
<evidence type="ECO:0000256" key="5">
    <source>
        <dbReference type="ARBA" id="ARBA00022840"/>
    </source>
</evidence>
<dbReference type="Pfam" id="PF00069">
    <property type="entry name" value="Pkinase"/>
    <property type="match status" value="1"/>
</dbReference>
<dbReference type="CDD" id="cd14014">
    <property type="entry name" value="STKc_PknB_like"/>
    <property type="match status" value="1"/>
</dbReference>
<sequence length="405" mass="43997">MYLKGDAYQQVATAWYGASQYTTQPPSEAACPPFRTVGGDVGLEAGAVLAGRYRLEQPLGSGAFATVRAAWDLALFRHVAVKIYSSVDAGPISVDEARLQATCQHPNLMPLYDAGSDSLLGASFLVMPLYPGADLAATLNQLGPLPFRAAVLCADQICSALDFLWRMRQTPHGDVKPSNIWLTQSGAALLMDFNLPGLMARSGLSCAGTPGFTAPEVFWGRRDQRSDIFSLGCVLYQCLSGQAPFSDDSVAASGQFVPLRRLRPEIWPDLENVVQTALQTDPDKRYQSAREMQSALRRRKSVDGISWLTAVWHGVFTCSGMLLRIAAWVYRMAWKHLGQFVRHACKKPGQALVEAVLLLIATQAARGWLEGHRQQIISLLIGASCLAMIGTTVAAKLRNGARSGR</sequence>
<evidence type="ECO:0000256" key="2">
    <source>
        <dbReference type="ARBA" id="ARBA00022679"/>
    </source>
</evidence>
<dbReference type="GO" id="GO:0004674">
    <property type="term" value="F:protein serine/threonine kinase activity"/>
    <property type="evidence" value="ECO:0007669"/>
    <property type="project" value="UniProtKB-EC"/>
</dbReference>
<dbReference type="Proteomes" id="UP000287394">
    <property type="component" value="Chromosome"/>
</dbReference>
<organism evidence="7 8">
    <name type="scientific">Capsulimonas corticalis</name>
    <dbReference type="NCBI Taxonomy" id="2219043"/>
    <lineage>
        <taxon>Bacteria</taxon>
        <taxon>Bacillati</taxon>
        <taxon>Armatimonadota</taxon>
        <taxon>Armatimonadia</taxon>
        <taxon>Capsulimonadales</taxon>
        <taxon>Capsulimonadaceae</taxon>
        <taxon>Capsulimonas</taxon>
    </lineage>
</organism>
<dbReference type="SUPFAM" id="SSF56112">
    <property type="entry name" value="Protein kinase-like (PK-like)"/>
    <property type="match status" value="1"/>
</dbReference>
<dbReference type="EC" id="2.7.11.1" evidence="1"/>
<gene>
    <name evidence="7" type="ORF">CCAX7_35680</name>
</gene>
<dbReference type="PROSITE" id="PS00107">
    <property type="entry name" value="PROTEIN_KINASE_ATP"/>
    <property type="match status" value="1"/>
</dbReference>
<dbReference type="PROSITE" id="PS50011">
    <property type="entry name" value="PROTEIN_KINASE_DOM"/>
    <property type="match status" value="1"/>
</dbReference>
<name>A0A402D620_9BACT</name>
<evidence type="ECO:0000256" key="3">
    <source>
        <dbReference type="ARBA" id="ARBA00022741"/>
    </source>
</evidence>
<protein>
    <recommendedName>
        <fullName evidence="1">non-specific serine/threonine protein kinase</fullName>
        <ecNumber evidence="1">2.7.11.1</ecNumber>
    </recommendedName>
</protein>
<evidence type="ECO:0000256" key="1">
    <source>
        <dbReference type="ARBA" id="ARBA00012513"/>
    </source>
</evidence>
<dbReference type="AlphaFoldDB" id="A0A402D620"/>
<reference evidence="7 8" key="1">
    <citation type="journal article" date="2019" name="Int. J. Syst. Evol. Microbiol.">
        <title>Capsulimonas corticalis gen. nov., sp. nov., an aerobic capsulated bacterium, of a novel bacterial order, Capsulimonadales ord. nov., of the class Armatimonadia of the phylum Armatimonadetes.</title>
        <authorList>
            <person name="Li J."/>
            <person name="Kudo C."/>
            <person name="Tonouchi A."/>
        </authorList>
    </citation>
    <scope>NUCLEOTIDE SEQUENCE [LARGE SCALE GENOMIC DNA]</scope>
    <source>
        <strain evidence="7 8">AX-7</strain>
    </source>
</reference>
<dbReference type="GO" id="GO:0005524">
    <property type="term" value="F:ATP binding"/>
    <property type="evidence" value="ECO:0007669"/>
    <property type="project" value="UniProtKB-UniRule"/>
</dbReference>
<dbReference type="KEGG" id="ccot:CCAX7_35680"/>
<dbReference type="RefSeq" id="WP_165864650.1">
    <property type="nucleotide sequence ID" value="NZ_AP025739.1"/>
</dbReference>